<dbReference type="AlphaFoldDB" id="A0AAD4H4T4"/>
<keyword evidence="3" id="KW-1185">Reference proteome</keyword>
<gene>
    <name evidence="2" type="ORF">BGZ95_001681</name>
</gene>
<comment type="caution">
    <text evidence="2">The sequence shown here is derived from an EMBL/GenBank/DDBJ whole genome shotgun (WGS) entry which is preliminary data.</text>
</comment>
<name>A0AAD4H4T4_9FUNG</name>
<dbReference type="Proteomes" id="UP001194580">
    <property type="component" value="Unassembled WGS sequence"/>
</dbReference>
<accession>A0AAD4H4T4</accession>
<feature type="region of interest" description="Disordered" evidence="1">
    <location>
        <begin position="163"/>
        <end position="198"/>
    </location>
</feature>
<reference evidence="2" key="1">
    <citation type="journal article" date="2020" name="Fungal Divers.">
        <title>Resolving the Mortierellaceae phylogeny through synthesis of multi-gene phylogenetics and phylogenomics.</title>
        <authorList>
            <person name="Vandepol N."/>
            <person name="Liber J."/>
            <person name="Desiro A."/>
            <person name="Na H."/>
            <person name="Kennedy M."/>
            <person name="Barry K."/>
            <person name="Grigoriev I.V."/>
            <person name="Miller A.N."/>
            <person name="O'Donnell K."/>
            <person name="Stajich J.E."/>
            <person name="Bonito G."/>
        </authorList>
    </citation>
    <scope>NUCLEOTIDE SEQUENCE</scope>
    <source>
        <strain evidence="2">NRRL 28262</strain>
    </source>
</reference>
<organism evidence="2 3">
    <name type="scientific">Linnemannia exigua</name>
    <dbReference type="NCBI Taxonomy" id="604196"/>
    <lineage>
        <taxon>Eukaryota</taxon>
        <taxon>Fungi</taxon>
        <taxon>Fungi incertae sedis</taxon>
        <taxon>Mucoromycota</taxon>
        <taxon>Mortierellomycotina</taxon>
        <taxon>Mortierellomycetes</taxon>
        <taxon>Mortierellales</taxon>
        <taxon>Mortierellaceae</taxon>
        <taxon>Linnemannia</taxon>
    </lineage>
</organism>
<feature type="region of interest" description="Disordered" evidence="1">
    <location>
        <begin position="1"/>
        <end position="77"/>
    </location>
</feature>
<feature type="compositionally biased region" description="Low complexity" evidence="1">
    <location>
        <begin position="59"/>
        <end position="71"/>
    </location>
</feature>
<proteinExistence type="predicted"/>
<evidence type="ECO:0000313" key="3">
    <source>
        <dbReference type="Proteomes" id="UP001194580"/>
    </source>
</evidence>
<feature type="non-terminal residue" evidence="2">
    <location>
        <position position="198"/>
    </location>
</feature>
<feature type="compositionally biased region" description="Gly residues" evidence="1">
    <location>
        <begin position="170"/>
        <end position="179"/>
    </location>
</feature>
<feature type="compositionally biased region" description="Basic and acidic residues" evidence="1">
    <location>
        <begin position="11"/>
        <end position="24"/>
    </location>
</feature>
<protein>
    <submittedName>
        <fullName evidence="2">Uncharacterized protein</fullName>
    </submittedName>
</protein>
<sequence>MHHHQQQRFQSYKDDPDGEGDGKYKATTGYLSTNYLKGLSAAGGPESGPGQGKEDRRGSTSSQTSVQSNVSWANTRRMSVAEKMVMSRRDRDNALDHEFMNRLSQSRPSGTFHRIEQLATSHGHGIAVGGGGGGDGRVGPMSMGPSCWSMSIDPMQVYLATAPSSVASDGGSGGGGGGRGRVHELQRQEPSPPPNTPE</sequence>
<evidence type="ECO:0000313" key="2">
    <source>
        <dbReference type="EMBL" id="KAG0270468.1"/>
    </source>
</evidence>
<evidence type="ECO:0000256" key="1">
    <source>
        <dbReference type="SAM" id="MobiDB-lite"/>
    </source>
</evidence>
<dbReference type="EMBL" id="JAAAIL010001343">
    <property type="protein sequence ID" value="KAG0270468.1"/>
    <property type="molecule type" value="Genomic_DNA"/>
</dbReference>